<dbReference type="InterPro" id="IPR036640">
    <property type="entry name" value="ABC1_TM_sf"/>
</dbReference>
<dbReference type="CDD" id="cd18552">
    <property type="entry name" value="ABC_6TM_MsbA_like"/>
    <property type="match status" value="1"/>
</dbReference>
<dbReference type="FunFam" id="3.40.50.300:FF:000287">
    <property type="entry name" value="Multidrug ABC transporter ATP-binding protein"/>
    <property type="match status" value="1"/>
</dbReference>
<evidence type="ECO:0000256" key="7">
    <source>
        <dbReference type="ARBA" id="ARBA00022989"/>
    </source>
</evidence>
<dbReference type="GO" id="GO:0015421">
    <property type="term" value="F:ABC-type oligopeptide transporter activity"/>
    <property type="evidence" value="ECO:0007669"/>
    <property type="project" value="TreeGrafter"/>
</dbReference>
<dbReference type="InterPro" id="IPR017871">
    <property type="entry name" value="ABC_transporter-like_CS"/>
</dbReference>
<reference evidence="12 13" key="1">
    <citation type="submission" date="2009-02" db="EMBL/GenBank/DDBJ databases">
        <title>The Genome Sequence of Oxalobacter formigenes OXCC13.</title>
        <authorList>
            <consortium name="The Broad Institute Genome Sequencing Platform"/>
            <person name="Ward D."/>
            <person name="Young S.K."/>
            <person name="Kodira C.D."/>
            <person name="Zeng Q."/>
            <person name="Koehrsen M."/>
            <person name="Alvarado L."/>
            <person name="Berlin A."/>
            <person name="Borenstein D."/>
            <person name="Chen Z."/>
            <person name="Engels R."/>
            <person name="Freedman E."/>
            <person name="Gellesch M."/>
            <person name="Goldberg J."/>
            <person name="Griggs A."/>
            <person name="Gujja S."/>
            <person name="Heiman D."/>
            <person name="Hepburn T."/>
            <person name="Howarth C."/>
            <person name="Jen D."/>
            <person name="Larson L."/>
            <person name="Lewis B."/>
            <person name="Mehta T."/>
            <person name="Park D."/>
            <person name="Pearson M."/>
            <person name="Roberts A."/>
            <person name="Saif S."/>
            <person name="Shea T."/>
            <person name="Shenoy N."/>
            <person name="Sisk P."/>
            <person name="Stolte C."/>
            <person name="Sykes S."/>
            <person name="Walk T."/>
            <person name="White J."/>
            <person name="Yandava C."/>
            <person name="Allison M.J."/>
            <person name="Lander E."/>
            <person name="Nusbaum C."/>
            <person name="Galagan J."/>
            <person name="Birren B."/>
        </authorList>
    </citation>
    <scope>NUCLEOTIDE SEQUENCE [LARGE SCALE GENOMIC DNA]</scope>
    <source>
        <strain evidence="12 13">OXCC13</strain>
    </source>
</reference>
<dbReference type="STRING" id="847.BRW83_1671"/>
<dbReference type="GO" id="GO:0005524">
    <property type="term" value="F:ATP binding"/>
    <property type="evidence" value="ECO:0007669"/>
    <property type="project" value="UniProtKB-KW"/>
</dbReference>
<dbReference type="InterPro" id="IPR003593">
    <property type="entry name" value="AAA+_ATPase"/>
</dbReference>
<dbReference type="Pfam" id="PF00005">
    <property type="entry name" value="ABC_tran"/>
    <property type="match status" value="1"/>
</dbReference>
<dbReference type="PROSITE" id="PS50893">
    <property type="entry name" value="ABC_TRANSPORTER_2"/>
    <property type="match status" value="1"/>
</dbReference>
<evidence type="ECO:0000259" key="10">
    <source>
        <dbReference type="PROSITE" id="PS50893"/>
    </source>
</evidence>
<evidence type="ECO:0000256" key="4">
    <source>
        <dbReference type="ARBA" id="ARBA00022692"/>
    </source>
</evidence>
<keyword evidence="7 9" id="KW-1133">Transmembrane helix</keyword>
<proteinExistence type="predicted"/>
<dbReference type="eggNOG" id="COG1132">
    <property type="taxonomic scope" value="Bacteria"/>
</dbReference>
<evidence type="ECO:0000256" key="6">
    <source>
        <dbReference type="ARBA" id="ARBA00022840"/>
    </source>
</evidence>
<dbReference type="InterPro" id="IPR011527">
    <property type="entry name" value="ABC1_TM_dom"/>
</dbReference>
<accession>C3X8L6</accession>
<dbReference type="EMBL" id="GG658170">
    <property type="protein sequence ID" value="EEO29542.1"/>
    <property type="molecule type" value="Genomic_DNA"/>
</dbReference>
<dbReference type="OrthoDB" id="8554730at2"/>
<dbReference type="Proteomes" id="UP000005089">
    <property type="component" value="Unassembled WGS sequence"/>
</dbReference>
<evidence type="ECO:0000256" key="9">
    <source>
        <dbReference type="SAM" id="Phobius"/>
    </source>
</evidence>
<keyword evidence="2" id="KW-0813">Transport</keyword>
<evidence type="ECO:0000256" key="2">
    <source>
        <dbReference type="ARBA" id="ARBA00022448"/>
    </source>
</evidence>
<dbReference type="SUPFAM" id="SSF90123">
    <property type="entry name" value="ABC transporter transmembrane region"/>
    <property type="match status" value="1"/>
</dbReference>
<evidence type="ECO:0000313" key="13">
    <source>
        <dbReference type="Proteomes" id="UP000005089"/>
    </source>
</evidence>
<dbReference type="HOGENOM" id="CLU_000604_84_7_4"/>
<gene>
    <name evidence="12" type="ORF">OFBG_00570</name>
</gene>
<keyword evidence="5" id="KW-0547">Nucleotide-binding</keyword>
<dbReference type="PANTHER" id="PTHR43394">
    <property type="entry name" value="ATP-DEPENDENT PERMEASE MDL1, MITOCHONDRIAL"/>
    <property type="match status" value="1"/>
</dbReference>
<evidence type="ECO:0000256" key="1">
    <source>
        <dbReference type="ARBA" id="ARBA00004651"/>
    </source>
</evidence>
<dbReference type="InterPro" id="IPR003439">
    <property type="entry name" value="ABC_transporter-like_ATP-bd"/>
</dbReference>
<dbReference type="SMART" id="SM00382">
    <property type="entry name" value="AAA"/>
    <property type="match status" value="1"/>
</dbReference>
<dbReference type="InterPro" id="IPR027417">
    <property type="entry name" value="P-loop_NTPase"/>
</dbReference>
<dbReference type="RefSeq" id="WP_005880099.1">
    <property type="nucleotide sequence ID" value="NZ_GG658170.1"/>
</dbReference>
<keyword evidence="6 12" id="KW-0067">ATP-binding</keyword>
<dbReference type="GO" id="GO:0005886">
    <property type="term" value="C:plasma membrane"/>
    <property type="evidence" value="ECO:0007669"/>
    <property type="project" value="UniProtKB-SubCell"/>
</dbReference>
<feature type="domain" description="ABC transporter" evidence="10">
    <location>
        <begin position="330"/>
        <end position="564"/>
    </location>
</feature>
<dbReference type="SUPFAM" id="SSF52540">
    <property type="entry name" value="P-loop containing nucleoside triphosphate hydrolases"/>
    <property type="match status" value="1"/>
</dbReference>
<sequence length="570" mass="63692">MWPFVKPYWFRALLAMALCIPIGSLDAVIAWCLKPYMDMVLVEKSAGNTEWFVPLFIIGFTVCSGLLNYLATYLNVWVGTRITNDLKAALYRKLLSFETSFFDRQNSGDIVFRFNTDAELASAGLLGNLKVFVSRLVSSISLIGVLFYNSWQLSLIAMFVLGCTFYPMAKVRKLIESLMNETITSGAKVITAYNETFAGNKTIMAYNYQREQQSKFQDILNSLFRLSIKMTQRSSWLTPMMHIMVSVGIAATISYGSYLILIHQLTPGGFVSFIAALLMLYTPIKNMGSNYTAVQLSFLAIERAFSILDSEPAIQTKQDAKVLDSVSRRIQFKNVHFHYIADTPVLKNVCLDVNVGECVALVGNSGGGKTTIVNLLPRFYDIQSGQIMIDGIDIRDYTLESLRKNIAIVFQDNFLFSGTIRDNVKVGRPDATDEEIRQALDLAYLTEFVNSLKNGLDTFIGERGILLSGGQKQRIAIARAFIKNAPVIILDEATSALDNKSEATVQKAIDNLMKDRTVFVIAHRLSTVRNANKIVVINQGEIVEIGTHEELMNKEGGQYKVLHDAQFKTS</sequence>
<protein>
    <submittedName>
        <fullName evidence="12">Putative lipid A export ATP-binding/permease protein MsbA</fullName>
    </submittedName>
</protein>
<feature type="transmembrane region" description="Helical" evidence="9">
    <location>
        <begin position="235"/>
        <end position="255"/>
    </location>
</feature>
<keyword evidence="8 9" id="KW-0472">Membrane</keyword>
<keyword evidence="13" id="KW-1185">Reference proteome</keyword>
<dbReference type="Gene3D" id="1.20.1560.10">
    <property type="entry name" value="ABC transporter type 1, transmembrane domain"/>
    <property type="match status" value="1"/>
</dbReference>
<keyword evidence="4 9" id="KW-0812">Transmembrane</keyword>
<dbReference type="Pfam" id="PF00664">
    <property type="entry name" value="ABC_membrane"/>
    <property type="match status" value="1"/>
</dbReference>
<feature type="transmembrane region" description="Helical" evidence="9">
    <location>
        <begin position="261"/>
        <end position="281"/>
    </location>
</feature>
<organism evidence="12 13">
    <name type="scientific">Oxalobacter formigenes OXCC13</name>
    <dbReference type="NCBI Taxonomy" id="556269"/>
    <lineage>
        <taxon>Bacteria</taxon>
        <taxon>Pseudomonadati</taxon>
        <taxon>Pseudomonadota</taxon>
        <taxon>Betaproteobacteria</taxon>
        <taxon>Burkholderiales</taxon>
        <taxon>Oxalobacteraceae</taxon>
        <taxon>Oxalobacter</taxon>
    </lineage>
</organism>
<name>C3X8L6_OXAFO</name>
<dbReference type="Gene3D" id="3.40.50.300">
    <property type="entry name" value="P-loop containing nucleotide triphosphate hydrolases"/>
    <property type="match status" value="1"/>
</dbReference>
<feature type="transmembrane region" description="Helical" evidence="9">
    <location>
        <begin position="51"/>
        <end position="71"/>
    </location>
</feature>
<dbReference type="PROSITE" id="PS00211">
    <property type="entry name" value="ABC_TRANSPORTER_1"/>
    <property type="match status" value="1"/>
</dbReference>
<keyword evidence="3" id="KW-1003">Cell membrane</keyword>
<evidence type="ECO:0000256" key="3">
    <source>
        <dbReference type="ARBA" id="ARBA00022475"/>
    </source>
</evidence>
<dbReference type="GO" id="GO:0016887">
    <property type="term" value="F:ATP hydrolysis activity"/>
    <property type="evidence" value="ECO:0007669"/>
    <property type="project" value="InterPro"/>
</dbReference>
<evidence type="ECO:0000256" key="8">
    <source>
        <dbReference type="ARBA" id="ARBA00023136"/>
    </source>
</evidence>
<comment type="subcellular location">
    <subcellularLocation>
        <location evidence="1">Cell membrane</location>
        <topology evidence="1">Multi-pass membrane protein</topology>
    </subcellularLocation>
</comment>
<evidence type="ECO:0000259" key="11">
    <source>
        <dbReference type="PROSITE" id="PS50929"/>
    </source>
</evidence>
<evidence type="ECO:0000256" key="5">
    <source>
        <dbReference type="ARBA" id="ARBA00022741"/>
    </source>
</evidence>
<evidence type="ECO:0000313" key="12">
    <source>
        <dbReference type="EMBL" id="EEO29542.1"/>
    </source>
</evidence>
<dbReference type="PROSITE" id="PS50929">
    <property type="entry name" value="ABC_TM1F"/>
    <property type="match status" value="1"/>
</dbReference>
<dbReference type="InterPro" id="IPR039421">
    <property type="entry name" value="Type_1_exporter"/>
</dbReference>
<dbReference type="PANTHER" id="PTHR43394:SF1">
    <property type="entry name" value="ATP-BINDING CASSETTE SUB-FAMILY B MEMBER 10, MITOCHONDRIAL"/>
    <property type="match status" value="1"/>
</dbReference>
<feature type="domain" description="ABC transmembrane type-1" evidence="11">
    <location>
        <begin position="13"/>
        <end position="296"/>
    </location>
</feature>
<dbReference type="AlphaFoldDB" id="C3X8L6"/>